<reference evidence="5" key="1">
    <citation type="submission" date="2022-07" db="EMBL/GenBank/DDBJ databases">
        <title>Taxonomy of Novel Oxalotrophic and Methylotrophic Bacteria.</title>
        <authorList>
            <person name="Sahin N."/>
            <person name="Tani A."/>
        </authorList>
    </citation>
    <scope>NUCLEOTIDE SEQUENCE</scope>
    <source>
        <strain evidence="5">AM327</strain>
    </source>
</reference>
<dbReference type="InterPro" id="IPR018060">
    <property type="entry name" value="HTH_AraC"/>
</dbReference>
<proteinExistence type="predicted"/>
<dbReference type="RefSeq" id="WP_281755491.1">
    <property type="nucleotide sequence ID" value="NZ_BRVP01000018.1"/>
</dbReference>
<dbReference type="Gene3D" id="1.10.10.60">
    <property type="entry name" value="Homeodomain-like"/>
    <property type="match status" value="2"/>
</dbReference>
<dbReference type="PROSITE" id="PS01124">
    <property type="entry name" value="HTH_ARAC_FAMILY_2"/>
    <property type="match status" value="1"/>
</dbReference>
<dbReference type="GO" id="GO:0003700">
    <property type="term" value="F:DNA-binding transcription factor activity"/>
    <property type="evidence" value="ECO:0007669"/>
    <property type="project" value="InterPro"/>
</dbReference>
<accession>A0A9W6EWS5</accession>
<name>A0A9W6EWS5_9FLAO</name>
<dbReference type="PANTHER" id="PTHR43280:SF27">
    <property type="entry name" value="TRANSCRIPTIONAL REGULATOR MTLR"/>
    <property type="match status" value="1"/>
</dbReference>
<dbReference type="SMART" id="SM00342">
    <property type="entry name" value="HTH_ARAC"/>
    <property type="match status" value="1"/>
</dbReference>
<keyword evidence="1" id="KW-0805">Transcription regulation</keyword>
<gene>
    <name evidence="5" type="primary">melR</name>
    <name evidence="5" type="ORF">NBRC110019_25390</name>
</gene>
<dbReference type="SUPFAM" id="SSF46689">
    <property type="entry name" value="Homeodomain-like"/>
    <property type="match status" value="2"/>
</dbReference>
<dbReference type="PANTHER" id="PTHR43280">
    <property type="entry name" value="ARAC-FAMILY TRANSCRIPTIONAL REGULATOR"/>
    <property type="match status" value="1"/>
</dbReference>
<evidence type="ECO:0000256" key="1">
    <source>
        <dbReference type="ARBA" id="ARBA00023015"/>
    </source>
</evidence>
<evidence type="ECO:0000256" key="3">
    <source>
        <dbReference type="ARBA" id="ARBA00023163"/>
    </source>
</evidence>
<comment type="caution">
    <text evidence="5">The sequence shown here is derived from an EMBL/GenBank/DDBJ whole genome shotgun (WGS) entry which is preliminary data.</text>
</comment>
<keyword evidence="6" id="KW-1185">Reference proteome</keyword>
<dbReference type="Pfam" id="PF12833">
    <property type="entry name" value="HTH_18"/>
    <property type="match status" value="1"/>
</dbReference>
<dbReference type="GO" id="GO:0043565">
    <property type="term" value="F:sequence-specific DNA binding"/>
    <property type="evidence" value="ECO:0007669"/>
    <property type="project" value="InterPro"/>
</dbReference>
<protein>
    <submittedName>
        <fullName evidence="5">AraC family transcriptional regulator</fullName>
    </submittedName>
</protein>
<evidence type="ECO:0000313" key="5">
    <source>
        <dbReference type="EMBL" id="GLB53498.1"/>
    </source>
</evidence>
<evidence type="ECO:0000313" key="6">
    <source>
        <dbReference type="Proteomes" id="UP001143545"/>
    </source>
</evidence>
<dbReference type="Proteomes" id="UP001143545">
    <property type="component" value="Unassembled WGS sequence"/>
</dbReference>
<dbReference type="AlphaFoldDB" id="A0A9W6EWS5"/>
<evidence type="ECO:0000256" key="2">
    <source>
        <dbReference type="ARBA" id="ARBA00023125"/>
    </source>
</evidence>
<feature type="domain" description="HTH araC/xylS-type" evidence="4">
    <location>
        <begin position="150"/>
        <end position="248"/>
    </location>
</feature>
<dbReference type="InterPro" id="IPR009057">
    <property type="entry name" value="Homeodomain-like_sf"/>
</dbReference>
<sequence length="251" mass="29205">MSKPDRHNEIEINFLVKGSLTYLFQDKKIVIPAGRFTVFWGLIPHQIIDFKELNPYYVCTVPLAEFLDWRLPDNFVERILQGEVLIEESEHYAKFDEFLYKNWVLDTTTKTDKSVSLLEIQARLNRFAQGNLAASSNNLSVNSKGISKIEKMVIYIAQNYNRQIKVSDIGEIVGLHPDYANSIFKKAFGLTLTAYIIEERISHIKRRLITTNHPITEIAFEGGFSSLGHFNTMFFKINKCTPREFRRRYKN</sequence>
<dbReference type="EMBL" id="BRVP01000018">
    <property type="protein sequence ID" value="GLB53498.1"/>
    <property type="molecule type" value="Genomic_DNA"/>
</dbReference>
<evidence type="ECO:0000259" key="4">
    <source>
        <dbReference type="PROSITE" id="PS01124"/>
    </source>
</evidence>
<keyword evidence="3" id="KW-0804">Transcription</keyword>
<keyword evidence="2" id="KW-0238">DNA-binding</keyword>
<organism evidence="5 6">
    <name type="scientific">Neptunitalea chrysea</name>
    <dbReference type="NCBI Taxonomy" id="1647581"/>
    <lineage>
        <taxon>Bacteria</taxon>
        <taxon>Pseudomonadati</taxon>
        <taxon>Bacteroidota</taxon>
        <taxon>Flavobacteriia</taxon>
        <taxon>Flavobacteriales</taxon>
        <taxon>Flavobacteriaceae</taxon>
        <taxon>Neptunitalea</taxon>
    </lineage>
</organism>